<protein>
    <recommendedName>
        <fullName evidence="3">Wsv023</fullName>
    </recommendedName>
</protein>
<evidence type="ECO:0000256" key="1">
    <source>
        <dbReference type="SAM" id="MobiDB-lite"/>
    </source>
</evidence>
<feature type="compositionally biased region" description="Polar residues" evidence="1">
    <location>
        <begin position="1"/>
        <end position="16"/>
    </location>
</feature>
<name>A0A2R2XFE3_9VIRU</name>
<organism evidence="2">
    <name type="scientific">White spot syndrome virus</name>
    <dbReference type="NCBI Taxonomy" id="342409"/>
    <lineage>
        <taxon>Viruses</taxon>
        <taxon>Viruses incertae sedis</taxon>
        <taxon>Naldaviricetes</taxon>
        <taxon>Nimaviridae</taxon>
        <taxon>Whispovirus</taxon>
    </lineage>
</organism>
<feature type="region of interest" description="Disordered" evidence="1">
    <location>
        <begin position="1"/>
        <end position="23"/>
    </location>
</feature>
<sequence length="286" mass="31493">MSSGSINNHPSSNMDTNKMEEGEEQDFDVLELDYSKIIHDITAMLSVAAPPPNSILDASDGLIATASATAPAAETGNSNRMRLDKDVCQLIERDIELVKSDTIEVDSIIRQLLYFGESASEKNIKTNSTEKEPVYFPKEPKGEAVKLAKNTPVLDTITKLDWMANICQSNKIGVENLASALQSGQLIWTTFPAAVYASLDSFYHIAIMWKLLGSFINIEALSKGSKDNLLPRDDIQVVHAKQEIAAMLQSRQNILGRGPSEYPPMPITAILSRTIIPLLRNFSEKL</sequence>
<dbReference type="EMBL" id="KX686117">
    <property type="protein sequence ID" value="ASV62969.1"/>
    <property type="molecule type" value="Genomic_DNA"/>
</dbReference>
<dbReference type="Proteomes" id="UP000281424">
    <property type="component" value="Segment"/>
</dbReference>
<evidence type="ECO:0000313" key="2">
    <source>
        <dbReference type="EMBL" id="ASV62969.1"/>
    </source>
</evidence>
<accession>A0A2R2XFE3</accession>
<reference evidence="2" key="1">
    <citation type="journal article" date="2017" name="Virusdisease">
        <title>Characterization and prevalence of a novel white spot syndrome viral genotype in naturally infected wild crayfish, Procambarus clarkii, in Shanghai, China.</title>
        <authorList>
            <person name="Jiang L."/>
            <person name="Xiao J."/>
            <person name="Liu L."/>
            <person name="Pan Y."/>
            <person name="Yan S."/>
            <person name="Wang Y."/>
        </authorList>
    </citation>
    <scope>NUCLEOTIDE SEQUENCE [LARGE SCALE GENOMIC DNA]</scope>
    <source>
        <strain evidence="2">PC</strain>
    </source>
</reference>
<proteinExistence type="predicted"/>
<evidence type="ECO:0008006" key="3">
    <source>
        <dbReference type="Google" id="ProtNLM"/>
    </source>
</evidence>